<reference evidence="14 15" key="1">
    <citation type="submission" date="2019-01" db="EMBL/GenBank/DDBJ databases">
        <title>Nuclear Genome Assembly of the Microalgal Biofuel strain Nannochloropsis salina CCMP1776.</title>
        <authorList>
            <person name="Hovde B."/>
        </authorList>
    </citation>
    <scope>NUCLEOTIDE SEQUENCE [LARGE SCALE GENOMIC DNA]</scope>
    <source>
        <strain evidence="14 15">CCMP1776</strain>
    </source>
</reference>
<evidence type="ECO:0000256" key="10">
    <source>
        <dbReference type="ARBA" id="ARBA00041392"/>
    </source>
</evidence>
<dbReference type="Pfam" id="PF01239">
    <property type="entry name" value="PPTA"/>
    <property type="match status" value="3"/>
</dbReference>
<evidence type="ECO:0000313" key="15">
    <source>
        <dbReference type="Proteomes" id="UP000355283"/>
    </source>
</evidence>
<organism evidence="14 15">
    <name type="scientific">Nannochloropsis salina CCMP1776</name>
    <dbReference type="NCBI Taxonomy" id="1027361"/>
    <lineage>
        <taxon>Eukaryota</taxon>
        <taxon>Sar</taxon>
        <taxon>Stramenopiles</taxon>
        <taxon>Ochrophyta</taxon>
        <taxon>Eustigmatophyceae</taxon>
        <taxon>Eustigmatales</taxon>
        <taxon>Monodopsidaceae</taxon>
        <taxon>Microchloropsis</taxon>
        <taxon>Microchloropsis salina</taxon>
    </lineage>
</organism>
<keyword evidence="5" id="KW-0637">Prenyltransferase</keyword>
<keyword evidence="6" id="KW-0808">Transferase</keyword>
<evidence type="ECO:0000256" key="6">
    <source>
        <dbReference type="ARBA" id="ARBA00022679"/>
    </source>
</evidence>
<gene>
    <name evidence="14" type="ORF">NSK_000346</name>
</gene>
<accession>A0A4D9D8S6</accession>
<dbReference type="GO" id="GO:0005953">
    <property type="term" value="C:CAAX-protein geranylgeranyltransferase complex"/>
    <property type="evidence" value="ECO:0007669"/>
    <property type="project" value="TreeGrafter"/>
</dbReference>
<dbReference type="Gene3D" id="1.25.40.120">
    <property type="entry name" value="Protein prenylyltransferase"/>
    <property type="match status" value="1"/>
</dbReference>
<dbReference type="PROSITE" id="PS51147">
    <property type="entry name" value="PFTA"/>
    <property type="match status" value="3"/>
</dbReference>
<evidence type="ECO:0000256" key="11">
    <source>
        <dbReference type="ARBA" id="ARBA00042436"/>
    </source>
</evidence>
<evidence type="ECO:0000256" key="12">
    <source>
        <dbReference type="ARBA" id="ARBA00043086"/>
    </source>
</evidence>
<comment type="similarity">
    <text evidence="2">Belongs to the protein prenyltransferase subunit alpha family.</text>
</comment>
<dbReference type="AlphaFoldDB" id="A0A4D9D8S6"/>
<evidence type="ECO:0000256" key="7">
    <source>
        <dbReference type="ARBA" id="ARBA00022737"/>
    </source>
</evidence>
<dbReference type="GO" id="GO:0005965">
    <property type="term" value="C:protein farnesyltransferase complex"/>
    <property type="evidence" value="ECO:0007669"/>
    <property type="project" value="TreeGrafter"/>
</dbReference>
<evidence type="ECO:0000256" key="4">
    <source>
        <dbReference type="ARBA" id="ARBA00012702"/>
    </source>
</evidence>
<evidence type="ECO:0000256" key="9">
    <source>
        <dbReference type="ARBA" id="ARBA00040965"/>
    </source>
</evidence>
<dbReference type="GO" id="GO:0004662">
    <property type="term" value="F:CAAX-protein geranylgeranyltransferase activity"/>
    <property type="evidence" value="ECO:0007669"/>
    <property type="project" value="UniProtKB-EC"/>
</dbReference>
<dbReference type="EC" id="2.5.1.58" evidence="4"/>
<dbReference type="OrthoDB" id="272289at2759"/>
<dbReference type="InterPro" id="IPR002088">
    <property type="entry name" value="Prenyl_trans_a"/>
</dbReference>
<evidence type="ECO:0000256" key="8">
    <source>
        <dbReference type="ARBA" id="ARBA00022842"/>
    </source>
</evidence>
<evidence type="ECO:0000256" key="3">
    <source>
        <dbReference type="ARBA" id="ARBA00012700"/>
    </source>
</evidence>
<comment type="caution">
    <text evidence="14">The sequence shown here is derived from an EMBL/GenBank/DDBJ whole genome shotgun (WGS) entry which is preliminary data.</text>
</comment>
<dbReference type="SUPFAM" id="SSF48439">
    <property type="entry name" value="Protein prenylyltransferase"/>
    <property type="match status" value="1"/>
</dbReference>
<evidence type="ECO:0000313" key="14">
    <source>
        <dbReference type="EMBL" id="TFJ87992.1"/>
    </source>
</evidence>
<protein>
    <recommendedName>
        <fullName evidence="9">Protein farnesyltransferase/geranylgeranyltransferase type-1 subunit alpha</fullName>
        <ecNumber evidence="4">2.5.1.58</ecNumber>
        <ecNumber evidence="3">2.5.1.59</ecNumber>
    </recommendedName>
    <alternativeName>
        <fullName evidence="12">CAAX farnesyltransferase subunit alpha</fullName>
    </alternativeName>
    <alternativeName>
        <fullName evidence="11">FTase-alpha</fullName>
    </alternativeName>
    <alternativeName>
        <fullName evidence="10">Ras proteins prenyltransferase subunit alpha</fullName>
    </alternativeName>
    <alternativeName>
        <fullName evidence="13">Type I protein geranyl-geranyltransferase subunit alpha</fullName>
    </alternativeName>
</protein>
<dbReference type="EC" id="2.5.1.59" evidence="3"/>
<dbReference type="EMBL" id="SDOX01000002">
    <property type="protein sequence ID" value="TFJ87992.1"/>
    <property type="molecule type" value="Genomic_DNA"/>
</dbReference>
<dbReference type="GO" id="GO:0004660">
    <property type="term" value="F:protein farnesyltransferase activity"/>
    <property type="evidence" value="ECO:0007669"/>
    <property type="project" value="UniProtKB-EC"/>
</dbReference>
<keyword evidence="7" id="KW-0677">Repeat</keyword>
<proteinExistence type="inferred from homology"/>
<keyword evidence="8" id="KW-0460">Magnesium</keyword>
<dbReference type="Proteomes" id="UP000355283">
    <property type="component" value="Unassembled WGS sequence"/>
</dbReference>
<evidence type="ECO:0000256" key="2">
    <source>
        <dbReference type="ARBA" id="ARBA00006734"/>
    </source>
</evidence>
<evidence type="ECO:0000256" key="13">
    <source>
        <dbReference type="ARBA" id="ARBA00043219"/>
    </source>
</evidence>
<dbReference type="PANTHER" id="PTHR11129:SF1">
    <property type="entry name" value="PROTEIN FARNESYLTRANSFERASE_GERANYLGERANYLTRANSFERASE TYPE-1 SUBUNIT ALPHA"/>
    <property type="match status" value="1"/>
</dbReference>
<evidence type="ECO:0000256" key="1">
    <source>
        <dbReference type="ARBA" id="ARBA00001946"/>
    </source>
</evidence>
<name>A0A4D9D8S6_9STRA</name>
<evidence type="ECO:0000256" key="5">
    <source>
        <dbReference type="ARBA" id="ARBA00022602"/>
    </source>
</evidence>
<sequence length="390" mass="44250">MPTSPQAMYVPFSHRLEWQDVTPIPQDDLPASSLVVPIDYPDEYRDATDYMRAALVTGERSRRVHGLAGEVIEMNAAHYTAWWLRRRCLEAMVAETTAQGNAGDKEMDEAVEELYDAELAFALRISDENPKNYQVWFHRQTIIAETEDPAGELEISAQALRKDAKNYHVWAYRQWLLKTFQAGWEEEMAFVDTLLNEDRRNNSAWNQRWFVVHTHELSPYHLEREGGRVGGKADAIREREMAYAWDSVLEEGAGLGGGGGGEGKEGRLGDNESAWMYLRGYLRETGYRVTGWRERLVNAVEEGGGEGGGEGGREGEAARWVCVPLRALLIDMYETMGDETSLMEAVALAEGLAERWDVCRRKYWSLAVVNRINRKLLRDITAPVERGGEE</sequence>
<keyword evidence="15" id="KW-1185">Reference proteome</keyword>
<comment type="cofactor">
    <cofactor evidence="1">
        <name>Mg(2+)</name>
        <dbReference type="ChEBI" id="CHEBI:18420"/>
    </cofactor>
</comment>
<dbReference type="PANTHER" id="PTHR11129">
    <property type="entry name" value="PROTEIN FARNESYLTRANSFERASE ALPHA SUBUNIT/RAB GERANYLGERANYL TRANSFERASE ALPHA SUBUNIT"/>
    <property type="match status" value="1"/>
</dbReference>